<dbReference type="InterPro" id="IPR011990">
    <property type="entry name" value="TPR-like_helical_dom_sf"/>
</dbReference>
<dbReference type="EMBL" id="FUZZ01000002">
    <property type="protein sequence ID" value="SKD06254.1"/>
    <property type="molecule type" value="Genomic_DNA"/>
</dbReference>
<accession>A0A1T5P0H6</accession>
<name>A0A1T5P0H6_9BACT</name>
<evidence type="ECO:0000259" key="7">
    <source>
        <dbReference type="Pfam" id="PF14322"/>
    </source>
</evidence>
<protein>
    <submittedName>
        <fullName evidence="8">Starch-binding associating with outer membrane</fullName>
    </submittedName>
</protein>
<evidence type="ECO:0000313" key="8">
    <source>
        <dbReference type="EMBL" id="SKD06254.1"/>
    </source>
</evidence>
<dbReference type="InterPro" id="IPR033985">
    <property type="entry name" value="SusD-like_N"/>
</dbReference>
<gene>
    <name evidence="8" type="ORF">SAMN05660461_3362</name>
</gene>
<sequence length="597" mass="67057">MKNKRLYLSLIILGCAAASCNKDFLQRNPQTEISPEAYFNSPQDLNTYINGLFDDNLSAPYDDNNSDNVSGNTGSEMDKLVHNTLDENTVGGWNDWDVLRDINFLLDNAGKAKGDAADINHYIGIARYFRARFYFEKIATYSDVPWYGHALTDVDPDLYKGRDPRSAVADSVLADLQFAVDNIKVDDKDNGTRVNKYAALALMSRFCLFEGTFRKYHDEVKLAGTAESFLQKAVSAAQQVISSNRYVIYNNGKGGEDYRTLFSSLSLNGNKEIIQWRDYPQSLGKGNNTHTVLGWTWSLSQSLVYSYLMKDGTPFTSQPGYDKTGFTATFKNRDPRLAETVAYPGFSTTQDNNLYIAKPNLGAYDQLKFYPRDPKQRQGWETNYTALPVYRYAEVLLNFAEAKAELGSLTQADLDISVNLLRRRVQMPDLNLVTANGNVDPVLNAAYQVSGANKGVLLEIRRERRVELACEGLRLKDINRWRAGARLQEAPQGMYVPALGGIDMSGDNVADIAILPNTTDTSSIAGLPADVRAKLSRFYLTDKNGENNFYLDNGTNGHIKFTADRAGRTFKEPQFYYRPIPKQQTILNDKLKQIFGW</sequence>
<dbReference type="AlphaFoldDB" id="A0A1T5P0H6"/>
<organism evidence="8 9">
    <name type="scientific">Chitinophaga ginsengisegetis</name>
    <dbReference type="NCBI Taxonomy" id="393003"/>
    <lineage>
        <taxon>Bacteria</taxon>
        <taxon>Pseudomonadati</taxon>
        <taxon>Bacteroidota</taxon>
        <taxon>Chitinophagia</taxon>
        <taxon>Chitinophagales</taxon>
        <taxon>Chitinophagaceae</taxon>
        <taxon>Chitinophaga</taxon>
    </lineage>
</organism>
<evidence type="ECO:0000313" key="9">
    <source>
        <dbReference type="Proteomes" id="UP000190166"/>
    </source>
</evidence>
<dbReference type="InterPro" id="IPR012944">
    <property type="entry name" value="SusD_RagB_dom"/>
</dbReference>
<dbReference type="PROSITE" id="PS51257">
    <property type="entry name" value="PROKAR_LIPOPROTEIN"/>
    <property type="match status" value="1"/>
</dbReference>
<dbReference type="RefSeq" id="WP_079470644.1">
    <property type="nucleotide sequence ID" value="NZ_FUZZ01000002.1"/>
</dbReference>
<dbReference type="Pfam" id="PF14322">
    <property type="entry name" value="SusD-like_3"/>
    <property type="match status" value="1"/>
</dbReference>
<dbReference type="STRING" id="393003.SAMN05660461_3362"/>
<dbReference type="SUPFAM" id="SSF48452">
    <property type="entry name" value="TPR-like"/>
    <property type="match status" value="1"/>
</dbReference>
<keyword evidence="5" id="KW-0998">Cell outer membrane</keyword>
<dbReference type="GO" id="GO:0009279">
    <property type="term" value="C:cell outer membrane"/>
    <property type="evidence" value="ECO:0007669"/>
    <property type="project" value="UniProtKB-SubCell"/>
</dbReference>
<evidence type="ECO:0000259" key="6">
    <source>
        <dbReference type="Pfam" id="PF07980"/>
    </source>
</evidence>
<dbReference type="Gene3D" id="1.25.40.390">
    <property type="match status" value="1"/>
</dbReference>
<comment type="similarity">
    <text evidence="2">Belongs to the SusD family.</text>
</comment>
<feature type="domain" description="SusD-like N-terminal" evidence="7">
    <location>
        <begin position="23"/>
        <end position="208"/>
    </location>
</feature>
<dbReference type="Proteomes" id="UP000190166">
    <property type="component" value="Unassembled WGS sequence"/>
</dbReference>
<evidence type="ECO:0000256" key="4">
    <source>
        <dbReference type="ARBA" id="ARBA00023136"/>
    </source>
</evidence>
<dbReference type="Pfam" id="PF07980">
    <property type="entry name" value="SusD_RagB"/>
    <property type="match status" value="1"/>
</dbReference>
<reference evidence="8 9" key="1">
    <citation type="submission" date="2017-02" db="EMBL/GenBank/DDBJ databases">
        <authorList>
            <person name="Peterson S.W."/>
        </authorList>
    </citation>
    <scope>NUCLEOTIDE SEQUENCE [LARGE SCALE GENOMIC DNA]</scope>
    <source>
        <strain evidence="8 9">DSM 18108</strain>
    </source>
</reference>
<evidence type="ECO:0000256" key="2">
    <source>
        <dbReference type="ARBA" id="ARBA00006275"/>
    </source>
</evidence>
<evidence type="ECO:0000256" key="1">
    <source>
        <dbReference type="ARBA" id="ARBA00004442"/>
    </source>
</evidence>
<keyword evidence="9" id="KW-1185">Reference proteome</keyword>
<evidence type="ECO:0000256" key="5">
    <source>
        <dbReference type="ARBA" id="ARBA00023237"/>
    </source>
</evidence>
<proteinExistence type="inferred from homology"/>
<comment type="subcellular location">
    <subcellularLocation>
        <location evidence="1">Cell outer membrane</location>
    </subcellularLocation>
</comment>
<feature type="domain" description="RagB/SusD" evidence="6">
    <location>
        <begin position="271"/>
        <end position="597"/>
    </location>
</feature>
<evidence type="ECO:0000256" key="3">
    <source>
        <dbReference type="ARBA" id="ARBA00022729"/>
    </source>
</evidence>
<keyword evidence="4" id="KW-0472">Membrane</keyword>
<keyword evidence="3" id="KW-0732">Signal</keyword>